<dbReference type="EMBL" id="BTSX01000006">
    <property type="protein sequence ID" value="GMT04320.1"/>
    <property type="molecule type" value="Genomic_DNA"/>
</dbReference>
<dbReference type="InterPro" id="IPR027843">
    <property type="entry name" value="DUF4440"/>
</dbReference>
<organism evidence="2 3">
    <name type="scientific">Pristionchus entomophagus</name>
    <dbReference type="NCBI Taxonomy" id="358040"/>
    <lineage>
        <taxon>Eukaryota</taxon>
        <taxon>Metazoa</taxon>
        <taxon>Ecdysozoa</taxon>
        <taxon>Nematoda</taxon>
        <taxon>Chromadorea</taxon>
        <taxon>Rhabditida</taxon>
        <taxon>Rhabditina</taxon>
        <taxon>Diplogasteromorpha</taxon>
        <taxon>Diplogasteroidea</taxon>
        <taxon>Neodiplogasteridae</taxon>
        <taxon>Pristionchus</taxon>
    </lineage>
</organism>
<proteinExistence type="predicted"/>
<dbReference type="PANTHER" id="PTHR31664">
    <property type="entry name" value="PROTEIN CBG16427"/>
    <property type="match status" value="1"/>
</dbReference>
<dbReference type="PANTHER" id="PTHR31664:SF4">
    <property type="entry name" value="DUF4440 DOMAIN-CONTAINING PROTEIN"/>
    <property type="match status" value="1"/>
</dbReference>
<feature type="non-terminal residue" evidence="2">
    <location>
        <position position="1"/>
    </location>
</feature>
<dbReference type="InterPro" id="IPR032710">
    <property type="entry name" value="NTF2-like_dom_sf"/>
</dbReference>
<evidence type="ECO:0000313" key="3">
    <source>
        <dbReference type="Proteomes" id="UP001432027"/>
    </source>
</evidence>
<dbReference type="SUPFAM" id="SSF54427">
    <property type="entry name" value="NTF2-like"/>
    <property type="match status" value="1"/>
</dbReference>
<dbReference type="Proteomes" id="UP001432027">
    <property type="component" value="Unassembled WGS sequence"/>
</dbReference>
<comment type="caution">
    <text evidence="2">The sequence shown here is derived from an EMBL/GenBank/DDBJ whole genome shotgun (WGS) entry which is preliminary data.</text>
</comment>
<dbReference type="Gene3D" id="3.10.450.50">
    <property type="match status" value="1"/>
</dbReference>
<accession>A0AAV5UDU3</accession>
<evidence type="ECO:0000259" key="1">
    <source>
        <dbReference type="Pfam" id="PF14534"/>
    </source>
</evidence>
<protein>
    <recommendedName>
        <fullName evidence="1">DUF4440 domain-containing protein</fullName>
    </recommendedName>
</protein>
<sequence>KSETERVICTKREVYRLTVIVMSLSVEEAHSIYDELVTRNMEQFNSGNVEVMAAMYEPQGVLVDKKNNKCSFGRDEIKIALEPYTKLGKMDFQTPKREVIPLRDDSFFVRIDYRTTVIDSGLVLTGTIEQIFTKTNGEWLISYETYLEK</sequence>
<gene>
    <name evidence="2" type="ORF">PENTCL1PPCAC_26494</name>
</gene>
<dbReference type="AlphaFoldDB" id="A0AAV5UDU3"/>
<feature type="domain" description="DUF4440" evidence="1">
    <location>
        <begin position="36"/>
        <end position="141"/>
    </location>
</feature>
<evidence type="ECO:0000313" key="2">
    <source>
        <dbReference type="EMBL" id="GMT04320.1"/>
    </source>
</evidence>
<keyword evidence="3" id="KW-1185">Reference proteome</keyword>
<name>A0AAV5UDU3_9BILA</name>
<reference evidence="2" key="1">
    <citation type="submission" date="2023-10" db="EMBL/GenBank/DDBJ databases">
        <title>Genome assembly of Pristionchus species.</title>
        <authorList>
            <person name="Yoshida K."/>
            <person name="Sommer R.J."/>
        </authorList>
    </citation>
    <scope>NUCLEOTIDE SEQUENCE</scope>
    <source>
        <strain evidence="2">RS0144</strain>
    </source>
</reference>
<dbReference type="Pfam" id="PF14534">
    <property type="entry name" value="DUF4440"/>
    <property type="match status" value="1"/>
</dbReference>